<protein>
    <submittedName>
        <fullName evidence="3">Glycosyl transferase family 2</fullName>
    </submittedName>
</protein>
<evidence type="ECO:0000256" key="1">
    <source>
        <dbReference type="ARBA" id="ARBA00006739"/>
    </source>
</evidence>
<comment type="similarity">
    <text evidence="1">Belongs to the glycosyltransferase 2 family.</text>
</comment>
<proteinExistence type="inferred from homology"/>
<evidence type="ECO:0000313" key="4">
    <source>
        <dbReference type="Proteomes" id="UP000199482"/>
    </source>
</evidence>
<dbReference type="InterPro" id="IPR050256">
    <property type="entry name" value="Glycosyltransferase_2"/>
</dbReference>
<sequence length="254" mass="27531">MQLDHLVVVMPAYNEAEGLPGFLAEVSEHLSPLARRLSLVVVNDRSTDGTGEILRELVDDLPGLVPIDAEVNRGHGPTALAAYRAGLDLAPDLILHVDGDGQFHGADLARVVRAAVSTGADVVHGVRRGRHDPWFRRVLTAAVGTVVALAAGRRIPDVNTPLRSYRPERLAQLLGRIPADALVPHVHFSLAEARLGFRVRYVEVASIPRRGSNQTGTMWGVERPPKLPPKRLRRFATAAAGELWQVSLRPGAGR</sequence>
<keyword evidence="3" id="KW-0808">Transferase</keyword>
<reference evidence="4" key="1">
    <citation type="submission" date="2016-10" db="EMBL/GenBank/DDBJ databases">
        <authorList>
            <person name="Varghese N."/>
            <person name="Submissions S."/>
        </authorList>
    </citation>
    <scope>NUCLEOTIDE SEQUENCE [LARGE SCALE GENOMIC DNA]</scope>
    <source>
        <strain evidence="4">CPCC 202695</strain>
    </source>
</reference>
<evidence type="ECO:0000259" key="2">
    <source>
        <dbReference type="Pfam" id="PF00535"/>
    </source>
</evidence>
<dbReference type="SUPFAM" id="SSF53448">
    <property type="entry name" value="Nucleotide-diphospho-sugar transferases"/>
    <property type="match status" value="1"/>
</dbReference>
<dbReference type="Gene3D" id="3.90.550.10">
    <property type="entry name" value="Spore Coat Polysaccharide Biosynthesis Protein SpsA, Chain A"/>
    <property type="match status" value="1"/>
</dbReference>
<dbReference type="PANTHER" id="PTHR48090">
    <property type="entry name" value="UNDECAPRENYL-PHOSPHATE 4-DEOXY-4-FORMAMIDO-L-ARABINOSE TRANSFERASE-RELATED"/>
    <property type="match status" value="1"/>
</dbReference>
<dbReference type="Proteomes" id="UP000199482">
    <property type="component" value="Chromosome I"/>
</dbReference>
<dbReference type="EMBL" id="LT629755">
    <property type="protein sequence ID" value="SDS80107.1"/>
    <property type="molecule type" value="Genomic_DNA"/>
</dbReference>
<evidence type="ECO:0000313" key="3">
    <source>
        <dbReference type="EMBL" id="SDS80107.1"/>
    </source>
</evidence>
<dbReference type="AlphaFoldDB" id="A0A1H1V5T0"/>
<dbReference type="STRING" id="589382.SAMN04489721_1934"/>
<accession>A0A1H1V5T0</accession>
<dbReference type="InterPro" id="IPR029044">
    <property type="entry name" value="Nucleotide-diphossugar_trans"/>
</dbReference>
<name>A0A1H1V5T0_9MICO</name>
<feature type="domain" description="Glycosyltransferase 2-like" evidence="2">
    <location>
        <begin position="8"/>
        <end position="140"/>
    </location>
</feature>
<dbReference type="InterPro" id="IPR001173">
    <property type="entry name" value="Glyco_trans_2-like"/>
</dbReference>
<organism evidence="3 4">
    <name type="scientific">Agromyces flavus</name>
    <dbReference type="NCBI Taxonomy" id="589382"/>
    <lineage>
        <taxon>Bacteria</taxon>
        <taxon>Bacillati</taxon>
        <taxon>Actinomycetota</taxon>
        <taxon>Actinomycetes</taxon>
        <taxon>Micrococcales</taxon>
        <taxon>Microbacteriaceae</taxon>
        <taxon>Agromyces</taxon>
    </lineage>
</organism>
<dbReference type="CDD" id="cd04179">
    <property type="entry name" value="DPM_DPG-synthase_like"/>
    <property type="match status" value="1"/>
</dbReference>
<dbReference type="GO" id="GO:0016740">
    <property type="term" value="F:transferase activity"/>
    <property type="evidence" value="ECO:0007669"/>
    <property type="project" value="UniProtKB-KW"/>
</dbReference>
<dbReference type="Pfam" id="PF00535">
    <property type="entry name" value="Glycos_transf_2"/>
    <property type="match status" value="1"/>
</dbReference>
<gene>
    <name evidence="3" type="ORF">SAMN04489721_1934</name>
</gene>